<dbReference type="PANTHER" id="PTHR16228">
    <property type="entry name" value="DIVALENT CATION TRANSPORTER SOLUTE CARRIER FAMILY 41"/>
    <property type="match status" value="1"/>
</dbReference>
<feature type="domain" description="SLC41A/MgtE integral membrane" evidence="10">
    <location>
        <begin position="325"/>
        <end position="469"/>
    </location>
</feature>
<comment type="similarity">
    <text evidence="2">Belongs to the SLC41A transporter family.</text>
</comment>
<keyword evidence="11" id="KW-1185">Reference proteome</keyword>
<evidence type="ECO:0000256" key="2">
    <source>
        <dbReference type="ARBA" id="ARBA00009749"/>
    </source>
</evidence>
<protein>
    <submittedName>
        <fullName evidence="12">Divalent cation transporter</fullName>
    </submittedName>
</protein>
<feature type="transmembrane region" description="Helical" evidence="9">
    <location>
        <begin position="293"/>
        <end position="311"/>
    </location>
</feature>
<evidence type="ECO:0000259" key="10">
    <source>
        <dbReference type="Pfam" id="PF01769"/>
    </source>
</evidence>
<dbReference type="AlphaFoldDB" id="A0A0N5AT29"/>
<dbReference type="WBParaSite" id="SMUV_0000796801-mRNA-1">
    <property type="protein sequence ID" value="SMUV_0000796801-mRNA-1"/>
    <property type="gene ID" value="SMUV_0000796801"/>
</dbReference>
<evidence type="ECO:0000256" key="9">
    <source>
        <dbReference type="SAM" id="Phobius"/>
    </source>
</evidence>
<evidence type="ECO:0000256" key="7">
    <source>
        <dbReference type="ARBA" id="ARBA00023065"/>
    </source>
</evidence>
<dbReference type="GO" id="GO:0008324">
    <property type="term" value="F:monoatomic cation transmembrane transporter activity"/>
    <property type="evidence" value="ECO:0007669"/>
    <property type="project" value="InterPro"/>
</dbReference>
<evidence type="ECO:0000313" key="11">
    <source>
        <dbReference type="Proteomes" id="UP000046393"/>
    </source>
</evidence>
<dbReference type="InterPro" id="IPR045349">
    <property type="entry name" value="SLC41A1-3"/>
</dbReference>
<evidence type="ECO:0000256" key="8">
    <source>
        <dbReference type="ARBA" id="ARBA00023136"/>
    </source>
</evidence>
<dbReference type="GO" id="GO:0005886">
    <property type="term" value="C:plasma membrane"/>
    <property type="evidence" value="ECO:0007669"/>
    <property type="project" value="TreeGrafter"/>
</dbReference>
<feature type="transmembrane region" description="Helical" evidence="9">
    <location>
        <begin position="156"/>
        <end position="179"/>
    </location>
</feature>
<keyword evidence="3" id="KW-0813">Transport</keyword>
<proteinExistence type="inferred from homology"/>
<dbReference type="Pfam" id="PF01769">
    <property type="entry name" value="MgtE"/>
    <property type="match status" value="2"/>
</dbReference>
<keyword evidence="8 9" id="KW-0472">Membrane</keyword>
<sequence length="484" mass="52736">DIAHIHNTEADSQVLNEEKIQNNQEIVKDSVLKLTKIGDALYSKSSVETAKSENDGDANFILQNLPTESSYILFFQVLFPFMVGGLGMVMAGFVLDKVQQWDFFVQVRESFILVPALLGLKGNLEMTLASRLSTQANLGRIDSATARWKVVTSNFALIQVQAIVVAFFASAFAMVLAWIPKGQIDWAHAAVLCASSLATASVASLLLSCIMVGVIVFSRFLNINPDNVATPIAASLGDLTTLGVLFKGTAFLRAHLTESWLNVATIIIFLLSSPFFAFVACRDEGAKSVLYNGWSPVIFSMLISSAGGFVLKTAIERYSEVAAFQPVINGVGGNLAAVQASRMGTFLHQNASLGVLPLDWTLSRFYGFRRAFFSSDPDSRSARVLLVFVVPGHIFFNWIIRVLHGDQSSSGALFTSLYLLAALTQVVLLLYLCQWLIPLMWSLSVDPDNAAIPYLTAAGDFMGSLLLFITFLSIDMLSSSRFSS</sequence>
<evidence type="ECO:0000256" key="3">
    <source>
        <dbReference type="ARBA" id="ARBA00022448"/>
    </source>
</evidence>
<reference evidence="12" key="1">
    <citation type="submission" date="2017-02" db="UniProtKB">
        <authorList>
            <consortium name="WormBaseParasite"/>
        </authorList>
    </citation>
    <scope>IDENTIFICATION</scope>
</reference>
<feature type="transmembrane region" description="Helical" evidence="9">
    <location>
        <begin position="71"/>
        <end position="95"/>
    </location>
</feature>
<feature type="domain" description="SLC41A/MgtE integral membrane" evidence="10">
    <location>
        <begin position="114"/>
        <end position="246"/>
    </location>
</feature>
<dbReference type="SUPFAM" id="SSF161093">
    <property type="entry name" value="MgtE membrane domain-like"/>
    <property type="match status" value="2"/>
</dbReference>
<keyword evidence="4 9" id="KW-0812">Transmembrane</keyword>
<dbReference type="InterPro" id="IPR006667">
    <property type="entry name" value="SLC41_membr_dom"/>
</dbReference>
<evidence type="ECO:0000313" key="12">
    <source>
        <dbReference type="WBParaSite" id="SMUV_0000796801-mRNA-1"/>
    </source>
</evidence>
<evidence type="ECO:0000256" key="5">
    <source>
        <dbReference type="ARBA" id="ARBA00022842"/>
    </source>
</evidence>
<dbReference type="Gene3D" id="1.10.357.20">
    <property type="entry name" value="SLC41 divalent cation transporters, integral membrane domain"/>
    <property type="match status" value="2"/>
</dbReference>
<dbReference type="InterPro" id="IPR036739">
    <property type="entry name" value="SLC41_membr_dom_sf"/>
</dbReference>
<organism evidence="11 12">
    <name type="scientific">Syphacia muris</name>
    <dbReference type="NCBI Taxonomy" id="451379"/>
    <lineage>
        <taxon>Eukaryota</taxon>
        <taxon>Metazoa</taxon>
        <taxon>Ecdysozoa</taxon>
        <taxon>Nematoda</taxon>
        <taxon>Chromadorea</taxon>
        <taxon>Rhabditida</taxon>
        <taxon>Spirurina</taxon>
        <taxon>Oxyuridomorpha</taxon>
        <taxon>Oxyuroidea</taxon>
        <taxon>Oxyuridae</taxon>
        <taxon>Syphacia</taxon>
    </lineage>
</organism>
<feature type="transmembrane region" description="Helical" evidence="9">
    <location>
        <begin position="382"/>
        <end position="400"/>
    </location>
</feature>
<keyword evidence="6 9" id="KW-1133">Transmembrane helix</keyword>
<feature type="transmembrane region" description="Helical" evidence="9">
    <location>
        <begin position="260"/>
        <end position="281"/>
    </location>
</feature>
<evidence type="ECO:0000256" key="1">
    <source>
        <dbReference type="ARBA" id="ARBA00004141"/>
    </source>
</evidence>
<dbReference type="Proteomes" id="UP000046393">
    <property type="component" value="Unplaced"/>
</dbReference>
<dbReference type="FunFam" id="1.10.357.20:FF:000001">
    <property type="entry name" value="Solute carrier family 41 member 2"/>
    <property type="match status" value="1"/>
</dbReference>
<feature type="transmembrane region" description="Helical" evidence="9">
    <location>
        <begin position="412"/>
        <end position="432"/>
    </location>
</feature>
<name>A0A0N5AT29_9BILA</name>
<dbReference type="PANTHER" id="PTHR16228:SF7">
    <property type="entry name" value="SLC41A_MGTE INTEGRAL MEMBRANE DOMAIN-CONTAINING PROTEIN"/>
    <property type="match status" value="1"/>
</dbReference>
<evidence type="ECO:0000256" key="6">
    <source>
        <dbReference type="ARBA" id="ARBA00022989"/>
    </source>
</evidence>
<accession>A0A0N5AT29</accession>
<feature type="transmembrane region" description="Helical" evidence="9">
    <location>
        <begin position="191"/>
        <end position="217"/>
    </location>
</feature>
<keyword evidence="7" id="KW-0406">Ion transport</keyword>
<feature type="transmembrane region" description="Helical" evidence="9">
    <location>
        <begin position="452"/>
        <end position="474"/>
    </location>
</feature>
<keyword evidence="5" id="KW-0460">Magnesium</keyword>
<comment type="subcellular location">
    <subcellularLocation>
        <location evidence="1">Membrane</location>
        <topology evidence="1">Multi-pass membrane protein</topology>
    </subcellularLocation>
</comment>
<evidence type="ECO:0000256" key="4">
    <source>
        <dbReference type="ARBA" id="ARBA00022692"/>
    </source>
</evidence>